<evidence type="ECO:0000256" key="9">
    <source>
        <dbReference type="ARBA" id="ARBA00022989"/>
    </source>
</evidence>
<dbReference type="PROSITE" id="PS50011">
    <property type="entry name" value="PROTEIN_KINASE_DOM"/>
    <property type="match status" value="1"/>
</dbReference>
<keyword evidence="4 15" id="KW-0812">Transmembrane</keyword>
<keyword evidence="11" id="KW-1015">Disulfide bond</keyword>
<evidence type="ECO:0000256" key="10">
    <source>
        <dbReference type="ARBA" id="ARBA00023136"/>
    </source>
</evidence>
<evidence type="ECO:0000256" key="6">
    <source>
        <dbReference type="ARBA" id="ARBA00022741"/>
    </source>
</evidence>
<keyword evidence="18" id="KW-1185">Reference proteome</keyword>
<keyword evidence="5" id="KW-0732">Signal</keyword>
<dbReference type="OMA" id="SEYNTTH"/>
<dbReference type="Proteomes" id="UP000188354">
    <property type="component" value="Chromosome LG19"/>
</dbReference>
<keyword evidence="9 15" id="KW-1133">Transmembrane helix</keyword>
<evidence type="ECO:0000256" key="13">
    <source>
        <dbReference type="ARBA" id="ARBA00047558"/>
    </source>
</evidence>
<dbReference type="GO" id="GO:0030247">
    <property type="term" value="F:polysaccharide binding"/>
    <property type="evidence" value="ECO:0007669"/>
    <property type="project" value="InterPro"/>
</dbReference>
<evidence type="ECO:0000256" key="4">
    <source>
        <dbReference type="ARBA" id="ARBA00022692"/>
    </source>
</evidence>
<comment type="subcellular location">
    <subcellularLocation>
        <location evidence="1">Membrane</location>
        <topology evidence="1">Single-pass type I membrane protein</topology>
    </subcellularLocation>
</comment>
<evidence type="ECO:0000256" key="5">
    <source>
        <dbReference type="ARBA" id="ARBA00022729"/>
    </source>
</evidence>
<evidence type="ECO:0000256" key="14">
    <source>
        <dbReference type="ARBA" id="ARBA00047951"/>
    </source>
</evidence>
<evidence type="ECO:0000256" key="15">
    <source>
        <dbReference type="SAM" id="Phobius"/>
    </source>
</evidence>
<dbReference type="FunFam" id="3.30.200.20:FF:000043">
    <property type="entry name" value="Wall-associated receptor kinase 2"/>
    <property type="match status" value="1"/>
</dbReference>
<dbReference type="GO" id="GO:0005524">
    <property type="term" value="F:ATP binding"/>
    <property type="evidence" value="ECO:0007669"/>
    <property type="project" value="UniProtKB-KW"/>
</dbReference>
<dbReference type="Gene3D" id="3.30.200.20">
    <property type="entry name" value="Phosphorylase Kinase, domain 1"/>
    <property type="match status" value="1"/>
</dbReference>
<dbReference type="Gene3D" id="1.10.510.10">
    <property type="entry name" value="Transferase(Phosphotransferase) domain 1"/>
    <property type="match status" value="1"/>
</dbReference>
<dbReference type="Pfam" id="PF13947">
    <property type="entry name" value="GUB_WAK_bind"/>
    <property type="match status" value="1"/>
</dbReference>
<dbReference type="GO" id="GO:0007166">
    <property type="term" value="P:cell surface receptor signaling pathway"/>
    <property type="evidence" value="ECO:0007669"/>
    <property type="project" value="InterPro"/>
</dbReference>
<dbReference type="STRING" id="3871.A0A1J7GQ58"/>
<evidence type="ECO:0000259" key="16">
    <source>
        <dbReference type="PROSITE" id="PS50011"/>
    </source>
</evidence>
<dbReference type="PROSITE" id="PS00108">
    <property type="entry name" value="PROTEIN_KINASE_ST"/>
    <property type="match status" value="1"/>
</dbReference>
<name>A0A1J7GQ58_LUPAN</name>
<keyword evidence="6" id="KW-0547">Nucleotide-binding</keyword>
<dbReference type="AlphaFoldDB" id="A0A1J7GQ58"/>
<evidence type="ECO:0000313" key="17">
    <source>
        <dbReference type="EMBL" id="OIV91804.1"/>
    </source>
</evidence>
<dbReference type="SMART" id="SM00220">
    <property type="entry name" value="S_TKc"/>
    <property type="match status" value="1"/>
</dbReference>
<dbReference type="GO" id="GO:0004674">
    <property type="term" value="F:protein serine/threonine kinase activity"/>
    <property type="evidence" value="ECO:0007669"/>
    <property type="project" value="UniProtKB-KW"/>
</dbReference>
<comment type="catalytic activity">
    <reaction evidence="13">
        <text>L-seryl-[protein] + ATP = O-phospho-L-seryl-[protein] + ADP + H(+)</text>
        <dbReference type="Rhea" id="RHEA:17989"/>
        <dbReference type="Rhea" id="RHEA-COMP:9863"/>
        <dbReference type="Rhea" id="RHEA-COMP:11604"/>
        <dbReference type="ChEBI" id="CHEBI:15378"/>
        <dbReference type="ChEBI" id="CHEBI:29999"/>
        <dbReference type="ChEBI" id="CHEBI:30616"/>
        <dbReference type="ChEBI" id="CHEBI:83421"/>
        <dbReference type="ChEBI" id="CHEBI:456216"/>
    </reaction>
</comment>
<dbReference type="GO" id="GO:0005886">
    <property type="term" value="C:plasma membrane"/>
    <property type="evidence" value="ECO:0007669"/>
    <property type="project" value="TreeGrafter"/>
</dbReference>
<evidence type="ECO:0000256" key="12">
    <source>
        <dbReference type="ARBA" id="ARBA00023180"/>
    </source>
</evidence>
<keyword evidence="7" id="KW-0418">Kinase</keyword>
<dbReference type="InterPro" id="IPR008271">
    <property type="entry name" value="Ser/Thr_kinase_AS"/>
</dbReference>
<dbReference type="Gramene" id="OIV91804">
    <property type="protein sequence ID" value="OIV91804"/>
    <property type="gene ID" value="TanjilG_14383"/>
</dbReference>
<protein>
    <recommendedName>
        <fullName evidence="16">Protein kinase domain-containing protein</fullName>
    </recommendedName>
</protein>
<evidence type="ECO:0000256" key="3">
    <source>
        <dbReference type="ARBA" id="ARBA00022679"/>
    </source>
</evidence>
<keyword evidence="2" id="KW-0723">Serine/threonine-protein kinase</keyword>
<dbReference type="InterPro" id="IPR025287">
    <property type="entry name" value="WAK_GUB"/>
</dbReference>
<comment type="catalytic activity">
    <reaction evidence="14">
        <text>L-threonyl-[protein] + ATP = O-phospho-L-threonyl-[protein] + ADP + H(+)</text>
        <dbReference type="Rhea" id="RHEA:46608"/>
        <dbReference type="Rhea" id="RHEA-COMP:11060"/>
        <dbReference type="Rhea" id="RHEA-COMP:11605"/>
        <dbReference type="ChEBI" id="CHEBI:15378"/>
        <dbReference type="ChEBI" id="CHEBI:30013"/>
        <dbReference type="ChEBI" id="CHEBI:30616"/>
        <dbReference type="ChEBI" id="CHEBI:61977"/>
        <dbReference type="ChEBI" id="CHEBI:456216"/>
    </reaction>
</comment>
<accession>A0A1J7GQ58</accession>
<dbReference type="InterPro" id="IPR045274">
    <property type="entry name" value="WAK-like"/>
</dbReference>
<dbReference type="InterPro" id="IPR011009">
    <property type="entry name" value="Kinase-like_dom_sf"/>
</dbReference>
<dbReference type="FunFam" id="1.10.510.10:FF:000084">
    <property type="entry name" value="Wall-associated receptor kinase 2"/>
    <property type="match status" value="1"/>
</dbReference>
<keyword evidence="10 15" id="KW-0472">Membrane</keyword>
<organism evidence="17 18">
    <name type="scientific">Lupinus angustifolius</name>
    <name type="common">Narrow-leaved blue lupine</name>
    <dbReference type="NCBI Taxonomy" id="3871"/>
    <lineage>
        <taxon>Eukaryota</taxon>
        <taxon>Viridiplantae</taxon>
        <taxon>Streptophyta</taxon>
        <taxon>Embryophyta</taxon>
        <taxon>Tracheophyta</taxon>
        <taxon>Spermatophyta</taxon>
        <taxon>Magnoliopsida</taxon>
        <taxon>eudicotyledons</taxon>
        <taxon>Gunneridae</taxon>
        <taxon>Pentapetalae</taxon>
        <taxon>rosids</taxon>
        <taxon>fabids</taxon>
        <taxon>Fabales</taxon>
        <taxon>Fabaceae</taxon>
        <taxon>Papilionoideae</taxon>
        <taxon>50 kb inversion clade</taxon>
        <taxon>genistoids sensu lato</taxon>
        <taxon>core genistoids</taxon>
        <taxon>Genisteae</taxon>
        <taxon>Lupinus</taxon>
    </lineage>
</organism>
<proteinExistence type="predicted"/>
<dbReference type="PANTHER" id="PTHR27005">
    <property type="entry name" value="WALL-ASSOCIATED RECEPTOR KINASE-LIKE 21"/>
    <property type="match status" value="1"/>
</dbReference>
<dbReference type="SUPFAM" id="SSF56112">
    <property type="entry name" value="Protein kinase-like (PK-like)"/>
    <property type="match status" value="1"/>
</dbReference>
<dbReference type="Pfam" id="PF07714">
    <property type="entry name" value="PK_Tyr_Ser-Thr"/>
    <property type="match status" value="1"/>
</dbReference>
<dbReference type="PANTHER" id="PTHR27005:SF526">
    <property type="entry name" value="WALL ASSOCIATED KINASE-LIKE PROTEIN"/>
    <property type="match status" value="1"/>
</dbReference>
<evidence type="ECO:0000256" key="1">
    <source>
        <dbReference type="ARBA" id="ARBA00004479"/>
    </source>
</evidence>
<keyword evidence="3" id="KW-0808">Transferase</keyword>
<dbReference type="EMBL" id="CM007379">
    <property type="protein sequence ID" value="OIV91804.1"/>
    <property type="molecule type" value="Genomic_DNA"/>
</dbReference>
<evidence type="ECO:0000256" key="11">
    <source>
        <dbReference type="ARBA" id="ARBA00023157"/>
    </source>
</evidence>
<evidence type="ECO:0000313" key="18">
    <source>
        <dbReference type="Proteomes" id="UP000188354"/>
    </source>
</evidence>
<feature type="transmembrane region" description="Helical" evidence="15">
    <location>
        <begin position="223"/>
        <end position="245"/>
    </location>
</feature>
<keyword evidence="12" id="KW-0325">Glycoprotein</keyword>
<evidence type="ECO:0000256" key="2">
    <source>
        <dbReference type="ARBA" id="ARBA00022527"/>
    </source>
</evidence>
<evidence type="ECO:0000256" key="8">
    <source>
        <dbReference type="ARBA" id="ARBA00022840"/>
    </source>
</evidence>
<sequence length="614" mass="69851">MIIFICSIYPLASAQSDCVSTCGSVNIPYPFGMNNPNCYLGKWFEIECRNATSVAARKPYLKYIDMEVTKIDETYSTVDIMNPIFRWNCYGKTDMPVIDLRGSPFVYSQKYDKFIAFGCNKLAFLQSNGTTVGGCVSICDNNEEVNNNFDFGINGCHGRYCCETSLPLYLSEYNTTHADLKNKSSDECNYALIVSEDWLTSYNNYDMLAIPPIFEVKNRSRKWAIVGSSSSLGSIILLFGLWWSYKVVRKRVIKKRKENFFKQNGGLLLQRKLSSDEVCVDKTILFTLKDLERATNNFNMNRVLGKGGQGTVYKGMLEDGKIVAVKKFKVQGKVEEFINEFVILSQINHRNVVKLLGCCLETEIPLLVYEFIPNGNLFEYLHNQNEDLAMTWDIRLRIATEIAGALFYLHSIASQPIYHRDIKSTNILLDEKNRAKVADFGTSRIVSIEATHLTTMVQGTFGYLDPEYFHTSQFTDKSDVYSFGVVLAEILTGRRPIPVVSSEEAMNLASYFVLSMEENNLFDIIDKRLEKEADKEHIIAVANLAYTCLELNGRKRPTMKEVTLELERIGVPNRKFSTNQNHEGIELSRIEDYQHFGGYSMSNTFSTISSQTFS</sequence>
<dbReference type="InterPro" id="IPR000719">
    <property type="entry name" value="Prot_kinase_dom"/>
</dbReference>
<reference evidence="17 18" key="1">
    <citation type="journal article" date="2017" name="Plant Biotechnol. J.">
        <title>A comprehensive draft genome sequence for lupin (Lupinus angustifolius), an emerging health food: insights into plant-microbe interactions and legume evolution.</title>
        <authorList>
            <person name="Hane J.K."/>
            <person name="Ming Y."/>
            <person name="Kamphuis L.G."/>
            <person name="Nelson M.N."/>
            <person name="Garg G."/>
            <person name="Atkins C.A."/>
            <person name="Bayer P.E."/>
            <person name="Bravo A."/>
            <person name="Bringans S."/>
            <person name="Cannon S."/>
            <person name="Edwards D."/>
            <person name="Foley R."/>
            <person name="Gao L.L."/>
            <person name="Harrison M.J."/>
            <person name="Huang W."/>
            <person name="Hurgobin B."/>
            <person name="Li S."/>
            <person name="Liu C.W."/>
            <person name="McGrath A."/>
            <person name="Morahan G."/>
            <person name="Murray J."/>
            <person name="Weller J."/>
            <person name="Jian J."/>
            <person name="Singh K.B."/>
        </authorList>
    </citation>
    <scope>NUCLEOTIDE SEQUENCE [LARGE SCALE GENOMIC DNA]</scope>
    <source>
        <strain evidence="18">cv. Tanjil</strain>
        <tissue evidence="17">Whole plant</tissue>
    </source>
</reference>
<dbReference type="InterPro" id="IPR001245">
    <property type="entry name" value="Ser-Thr/Tyr_kinase_cat_dom"/>
</dbReference>
<evidence type="ECO:0000256" key="7">
    <source>
        <dbReference type="ARBA" id="ARBA00022777"/>
    </source>
</evidence>
<dbReference type="CDD" id="cd14066">
    <property type="entry name" value="STKc_IRAK"/>
    <property type="match status" value="1"/>
</dbReference>
<keyword evidence="8" id="KW-0067">ATP-binding</keyword>
<feature type="domain" description="Protein kinase" evidence="16">
    <location>
        <begin position="298"/>
        <end position="569"/>
    </location>
</feature>
<gene>
    <name evidence="17" type="ORF">TanjilG_14383</name>
</gene>